<dbReference type="AlphaFoldDB" id="A6I0L8"/>
<protein>
    <submittedName>
        <fullName evidence="2">RCG63634</fullName>
    </submittedName>
</protein>
<sequence>MPRLALATTTRNPKTSNGMREGRWVGSWET</sequence>
<feature type="region of interest" description="Disordered" evidence="1">
    <location>
        <begin position="1"/>
        <end position="30"/>
    </location>
</feature>
<name>A6I0L8_RAT</name>
<dbReference type="Proteomes" id="UP000234681">
    <property type="component" value="Chromosome 1"/>
</dbReference>
<accession>A6I0L8</accession>
<organism evidence="2 3">
    <name type="scientific">Rattus norvegicus</name>
    <name type="common">Rat</name>
    <dbReference type="NCBI Taxonomy" id="10116"/>
    <lineage>
        <taxon>Eukaryota</taxon>
        <taxon>Metazoa</taxon>
        <taxon>Chordata</taxon>
        <taxon>Craniata</taxon>
        <taxon>Vertebrata</taxon>
        <taxon>Euteleostomi</taxon>
        <taxon>Mammalia</taxon>
        <taxon>Eutheria</taxon>
        <taxon>Euarchontoglires</taxon>
        <taxon>Glires</taxon>
        <taxon>Rodentia</taxon>
        <taxon>Myomorpha</taxon>
        <taxon>Muroidea</taxon>
        <taxon>Muridae</taxon>
        <taxon>Murinae</taxon>
        <taxon>Rattus</taxon>
    </lineage>
</organism>
<evidence type="ECO:0000313" key="3">
    <source>
        <dbReference type="Proteomes" id="UP000234681"/>
    </source>
</evidence>
<evidence type="ECO:0000256" key="1">
    <source>
        <dbReference type="SAM" id="MobiDB-lite"/>
    </source>
</evidence>
<gene>
    <name evidence="2" type="ORF">rCG_63634</name>
</gene>
<reference evidence="3" key="1">
    <citation type="submission" date="2005-09" db="EMBL/GenBank/DDBJ databases">
        <authorList>
            <person name="Mural R.J."/>
            <person name="Li P.W."/>
            <person name="Adams M.D."/>
            <person name="Amanatides P.G."/>
            <person name="Baden-Tillson H."/>
            <person name="Barnstead M."/>
            <person name="Chin S.H."/>
            <person name="Dew I."/>
            <person name="Evans C.A."/>
            <person name="Ferriera S."/>
            <person name="Flanigan M."/>
            <person name="Fosler C."/>
            <person name="Glodek A."/>
            <person name="Gu Z."/>
            <person name="Holt R.A."/>
            <person name="Jennings D."/>
            <person name="Kraft C.L."/>
            <person name="Lu F."/>
            <person name="Nguyen T."/>
            <person name="Nusskern D.R."/>
            <person name="Pfannkoch C.M."/>
            <person name="Sitter C."/>
            <person name="Sutton G.G."/>
            <person name="Venter J.C."/>
            <person name="Wang Z."/>
            <person name="Woodage T."/>
            <person name="Zheng X.H."/>
            <person name="Zhong F."/>
        </authorList>
    </citation>
    <scope>NUCLEOTIDE SEQUENCE [LARGE SCALE GENOMIC DNA]</scope>
    <source>
        <strain>BN</strain>
        <strain evidence="3">Sprague-Dawley</strain>
    </source>
</reference>
<proteinExistence type="predicted"/>
<evidence type="ECO:0000313" key="2">
    <source>
        <dbReference type="EMBL" id="EDM12999.1"/>
    </source>
</evidence>
<feature type="compositionally biased region" description="Polar residues" evidence="1">
    <location>
        <begin position="7"/>
        <end position="18"/>
    </location>
</feature>
<dbReference type="EMBL" id="CH473953">
    <property type="protein sequence ID" value="EDM12999.1"/>
    <property type="molecule type" value="Genomic_DNA"/>
</dbReference>